<dbReference type="Proteomes" id="UP000294682">
    <property type="component" value="Unassembled WGS sequence"/>
</dbReference>
<keyword evidence="8 13" id="KW-0547">Nucleotide-binding</keyword>
<evidence type="ECO:0000256" key="6">
    <source>
        <dbReference type="ARBA" id="ARBA00022679"/>
    </source>
</evidence>
<evidence type="ECO:0000259" key="15">
    <source>
        <dbReference type="Pfam" id="PF08544"/>
    </source>
</evidence>
<feature type="domain" description="GHMP kinase C-terminal" evidence="15">
    <location>
        <begin position="201"/>
        <end position="258"/>
    </location>
</feature>
<evidence type="ECO:0000256" key="11">
    <source>
        <dbReference type="ARBA" id="ARBA00049375"/>
    </source>
</evidence>
<dbReference type="InterPro" id="IPR020568">
    <property type="entry name" value="Ribosomal_Su5_D2-typ_SF"/>
</dbReference>
<evidence type="ECO:0000256" key="2">
    <source>
        <dbReference type="ARBA" id="ARBA00007370"/>
    </source>
</evidence>
<comment type="pathway">
    <text evidence="1 13">Amino-acid biosynthesis; L-threonine biosynthesis; L-threonine from L-aspartate: step 4/5.</text>
</comment>
<dbReference type="SUPFAM" id="SSF54211">
    <property type="entry name" value="Ribosomal protein S5 domain 2-like"/>
    <property type="match status" value="1"/>
</dbReference>
<dbReference type="PANTHER" id="PTHR20861:SF1">
    <property type="entry name" value="HOMOSERINE KINASE"/>
    <property type="match status" value="1"/>
</dbReference>
<proteinExistence type="inferred from homology"/>
<dbReference type="EMBL" id="SLUK01000018">
    <property type="protein sequence ID" value="TCL40708.1"/>
    <property type="molecule type" value="Genomic_DNA"/>
</dbReference>
<keyword evidence="9 13" id="KW-0418">Kinase</keyword>
<feature type="binding site" evidence="13">
    <location>
        <begin position="83"/>
        <end position="93"/>
    </location>
    <ligand>
        <name>ATP</name>
        <dbReference type="ChEBI" id="CHEBI:30616"/>
    </ligand>
</feature>
<dbReference type="SUPFAM" id="SSF55060">
    <property type="entry name" value="GHMP Kinase, C-terminal domain"/>
    <property type="match status" value="1"/>
</dbReference>
<evidence type="ECO:0000256" key="1">
    <source>
        <dbReference type="ARBA" id="ARBA00005015"/>
    </source>
</evidence>
<comment type="caution">
    <text evidence="16">The sequence shown here is derived from an EMBL/GenBank/DDBJ whole genome shotgun (WGS) entry which is preliminary data.</text>
</comment>
<dbReference type="AlphaFoldDB" id="A0A9X8UHP6"/>
<evidence type="ECO:0000256" key="4">
    <source>
        <dbReference type="ARBA" id="ARBA00017858"/>
    </source>
</evidence>
<dbReference type="GO" id="GO:0004413">
    <property type="term" value="F:homoserine kinase activity"/>
    <property type="evidence" value="ECO:0007669"/>
    <property type="project" value="UniProtKB-UniRule"/>
</dbReference>
<evidence type="ECO:0000256" key="13">
    <source>
        <dbReference type="HAMAP-Rule" id="MF_00384"/>
    </source>
</evidence>
<dbReference type="PANTHER" id="PTHR20861">
    <property type="entry name" value="HOMOSERINE/4-DIPHOSPHOCYTIDYL-2-C-METHYL-D-ERYTHRITOL KINASE"/>
    <property type="match status" value="1"/>
</dbReference>
<keyword evidence="6 13" id="KW-0808">Transferase</keyword>
<dbReference type="PROSITE" id="PS00627">
    <property type="entry name" value="GHMP_KINASES_ATP"/>
    <property type="match status" value="1"/>
</dbReference>
<dbReference type="Pfam" id="PF00288">
    <property type="entry name" value="GHMP_kinases_N"/>
    <property type="match status" value="1"/>
</dbReference>
<comment type="similarity">
    <text evidence="2 13">Belongs to the GHMP kinase family. Homoserine kinase subfamily.</text>
</comment>
<name>A0A9X8UHP6_9FIRM</name>
<dbReference type="InterPro" id="IPR013750">
    <property type="entry name" value="GHMP_kinase_C_dom"/>
</dbReference>
<accession>A0A9X8UHP6</accession>
<evidence type="ECO:0000256" key="7">
    <source>
        <dbReference type="ARBA" id="ARBA00022697"/>
    </source>
</evidence>
<evidence type="ECO:0000256" key="8">
    <source>
        <dbReference type="ARBA" id="ARBA00022741"/>
    </source>
</evidence>
<keyword evidence="17" id="KW-1185">Reference proteome</keyword>
<evidence type="ECO:0000256" key="9">
    <source>
        <dbReference type="ARBA" id="ARBA00022777"/>
    </source>
</evidence>
<dbReference type="InterPro" id="IPR014721">
    <property type="entry name" value="Ribsml_uS5_D2-typ_fold_subgr"/>
</dbReference>
<evidence type="ECO:0000313" key="17">
    <source>
        <dbReference type="Proteomes" id="UP000294682"/>
    </source>
</evidence>
<dbReference type="PRINTS" id="PR00958">
    <property type="entry name" value="HOMSERKINASE"/>
</dbReference>
<dbReference type="Pfam" id="PF08544">
    <property type="entry name" value="GHMP_kinases_C"/>
    <property type="match status" value="1"/>
</dbReference>
<gene>
    <name evidence="13" type="primary">thrB</name>
    <name evidence="16" type="ORF">EDD78_11817</name>
</gene>
<dbReference type="OrthoDB" id="9769912at2"/>
<evidence type="ECO:0000313" key="16">
    <source>
        <dbReference type="EMBL" id="TCL40708.1"/>
    </source>
</evidence>
<comment type="subcellular location">
    <subcellularLocation>
        <location evidence="13">Cytoplasm</location>
    </subcellularLocation>
</comment>
<comment type="catalytic activity">
    <reaction evidence="11 13">
        <text>L-homoserine + ATP = O-phospho-L-homoserine + ADP + H(+)</text>
        <dbReference type="Rhea" id="RHEA:13985"/>
        <dbReference type="ChEBI" id="CHEBI:15378"/>
        <dbReference type="ChEBI" id="CHEBI:30616"/>
        <dbReference type="ChEBI" id="CHEBI:57476"/>
        <dbReference type="ChEBI" id="CHEBI:57590"/>
        <dbReference type="ChEBI" id="CHEBI:456216"/>
        <dbReference type="EC" id="2.7.1.39"/>
    </reaction>
</comment>
<dbReference type="InterPro" id="IPR036554">
    <property type="entry name" value="GHMP_kinase_C_sf"/>
</dbReference>
<dbReference type="EC" id="2.7.1.39" evidence="3 13"/>
<dbReference type="NCBIfam" id="TIGR00191">
    <property type="entry name" value="thrB"/>
    <property type="match status" value="1"/>
</dbReference>
<dbReference type="RefSeq" id="WP_079699863.1">
    <property type="nucleotide sequence ID" value="NZ_JADNAH010000083.1"/>
</dbReference>
<evidence type="ECO:0000259" key="14">
    <source>
        <dbReference type="Pfam" id="PF00288"/>
    </source>
</evidence>
<dbReference type="Gene3D" id="3.30.70.890">
    <property type="entry name" value="GHMP kinase, C-terminal domain"/>
    <property type="match status" value="1"/>
</dbReference>
<dbReference type="PIRSF" id="PIRSF000676">
    <property type="entry name" value="Homoser_kin"/>
    <property type="match status" value="1"/>
</dbReference>
<reference evidence="16 17" key="1">
    <citation type="submission" date="2019-03" db="EMBL/GenBank/DDBJ databases">
        <title>Genomic Encyclopedia of Type Strains, Phase IV (KMG-IV): sequencing the most valuable type-strain genomes for metagenomic binning, comparative biology and taxonomic classification.</title>
        <authorList>
            <person name="Goeker M."/>
        </authorList>
    </citation>
    <scope>NUCLEOTIDE SEQUENCE [LARGE SCALE GENOMIC DNA]</scope>
    <source>
        <strain evidence="16 17">DSM 100433</strain>
    </source>
</reference>
<keyword evidence="13" id="KW-0963">Cytoplasm</keyword>
<dbReference type="InterPro" id="IPR000870">
    <property type="entry name" value="Homoserine_kinase"/>
</dbReference>
<keyword evidence="5 13" id="KW-0028">Amino-acid biosynthesis</keyword>
<sequence>MVKVKIPATSANLGSGFDALGLALTLYNYLEVEEYDRVEISSADAVKIPQDEQNLVYKTVKYLYDVCGRELPGLRILQTNNIPMARGLGSSSACIVGGLCAGNELMGRPLDDEALLRMAVKLEGHPDNVAPALLGGLVTAAIEEGEVYHVKQTIKDDLMFAAFIPDFELRTSKARKVIPLEISHKDAVYNLSRAALMSVSLYSGDYQNLRVACADRLHQPYRLPLIKGAKDIFEMSYEFGAYASFVSGAGPTVMSIVNTDLFDFESLCNARLGERGMDGWRLQMLSIDNRGAATKLD</sequence>
<evidence type="ECO:0000256" key="5">
    <source>
        <dbReference type="ARBA" id="ARBA00022605"/>
    </source>
</evidence>
<organism evidence="16 17">
    <name type="scientific">Harryflintia acetispora</name>
    <dbReference type="NCBI Taxonomy" id="1849041"/>
    <lineage>
        <taxon>Bacteria</taxon>
        <taxon>Bacillati</taxon>
        <taxon>Bacillota</taxon>
        <taxon>Clostridia</taxon>
        <taxon>Eubacteriales</taxon>
        <taxon>Oscillospiraceae</taxon>
        <taxon>Harryflintia</taxon>
    </lineage>
</organism>
<feature type="domain" description="GHMP kinase N-terminal" evidence="14">
    <location>
        <begin position="54"/>
        <end position="136"/>
    </location>
</feature>
<evidence type="ECO:0000256" key="3">
    <source>
        <dbReference type="ARBA" id="ARBA00012078"/>
    </source>
</evidence>
<keyword evidence="7 13" id="KW-0791">Threonine biosynthesis</keyword>
<protein>
    <recommendedName>
        <fullName evidence="4 13">Homoserine kinase</fullName>
        <shortName evidence="13">HK</shortName>
        <shortName evidence="13">HSK</shortName>
        <ecNumber evidence="3 13">2.7.1.39</ecNumber>
    </recommendedName>
</protein>
<evidence type="ECO:0000256" key="10">
    <source>
        <dbReference type="ARBA" id="ARBA00022840"/>
    </source>
</evidence>
<comment type="function">
    <text evidence="12 13">Catalyzes the ATP-dependent phosphorylation of L-homoserine to L-homoserine phosphate.</text>
</comment>
<evidence type="ECO:0000256" key="12">
    <source>
        <dbReference type="ARBA" id="ARBA00049954"/>
    </source>
</evidence>
<dbReference type="GO" id="GO:0005737">
    <property type="term" value="C:cytoplasm"/>
    <property type="evidence" value="ECO:0007669"/>
    <property type="project" value="UniProtKB-SubCell"/>
</dbReference>
<dbReference type="GO" id="GO:0005524">
    <property type="term" value="F:ATP binding"/>
    <property type="evidence" value="ECO:0007669"/>
    <property type="project" value="UniProtKB-UniRule"/>
</dbReference>
<dbReference type="HAMAP" id="MF_00384">
    <property type="entry name" value="Homoser_kinase"/>
    <property type="match status" value="1"/>
</dbReference>
<dbReference type="InterPro" id="IPR006204">
    <property type="entry name" value="GHMP_kinase_N_dom"/>
</dbReference>
<dbReference type="GO" id="GO:0009088">
    <property type="term" value="P:threonine biosynthetic process"/>
    <property type="evidence" value="ECO:0007669"/>
    <property type="project" value="UniProtKB-UniRule"/>
</dbReference>
<dbReference type="InterPro" id="IPR006203">
    <property type="entry name" value="GHMP_knse_ATP-bd_CS"/>
</dbReference>
<keyword evidence="10 13" id="KW-0067">ATP-binding</keyword>
<dbReference type="Gene3D" id="3.30.230.10">
    <property type="match status" value="1"/>
</dbReference>